<comment type="caution">
    <text evidence="3">The sequence shown here is derived from an EMBL/GenBank/DDBJ whole genome shotgun (WGS) entry which is preliminary data.</text>
</comment>
<keyword evidence="4" id="KW-1185">Reference proteome</keyword>
<comment type="pathway">
    <text evidence="1">Cell wall biogenesis; peptidoglycan biosynthesis.</text>
</comment>
<keyword evidence="1" id="KW-0133">Cell shape</keyword>
<accession>A0ABU0MSI3</accession>
<evidence type="ECO:0000256" key="1">
    <source>
        <dbReference type="PROSITE-ProRule" id="PRU01373"/>
    </source>
</evidence>
<evidence type="ECO:0000313" key="3">
    <source>
        <dbReference type="EMBL" id="MDQ0536425.1"/>
    </source>
</evidence>
<feature type="domain" description="L,D-TPase catalytic" evidence="2">
    <location>
        <begin position="1"/>
        <end position="176"/>
    </location>
</feature>
<organism evidence="3 4">
    <name type="scientific">Azospirillum picis</name>
    <dbReference type="NCBI Taxonomy" id="488438"/>
    <lineage>
        <taxon>Bacteria</taxon>
        <taxon>Pseudomonadati</taxon>
        <taxon>Pseudomonadota</taxon>
        <taxon>Alphaproteobacteria</taxon>
        <taxon>Rhodospirillales</taxon>
        <taxon>Azospirillaceae</taxon>
        <taxon>Azospirillum</taxon>
    </lineage>
</organism>
<proteinExistence type="predicted"/>
<dbReference type="PANTHER" id="PTHR38589:SF1">
    <property type="entry name" value="BLR0621 PROTEIN"/>
    <property type="match status" value="1"/>
</dbReference>
<keyword evidence="1" id="KW-0961">Cell wall biogenesis/degradation</keyword>
<dbReference type="Pfam" id="PF03734">
    <property type="entry name" value="YkuD"/>
    <property type="match status" value="1"/>
</dbReference>
<reference evidence="3 4" key="1">
    <citation type="submission" date="2023-07" db="EMBL/GenBank/DDBJ databases">
        <title>Genomic Encyclopedia of Type Strains, Phase IV (KMG-IV): sequencing the most valuable type-strain genomes for metagenomic binning, comparative biology and taxonomic classification.</title>
        <authorList>
            <person name="Goeker M."/>
        </authorList>
    </citation>
    <scope>NUCLEOTIDE SEQUENCE [LARGE SCALE GENOMIC DNA]</scope>
    <source>
        <strain evidence="3 4">DSM 19922</strain>
    </source>
</reference>
<dbReference type="InterPro" id="IPR005490">
    <property type="entry name" value="LD_TPept_cat_dom"/>
</dbReference>
<evidence type="ECO:0000259" key="2">
    <source>
        <dbReference type="PROSITE" id="PS52029"/>
    </source>
</evidence>
<dbReference type="PROSITE" id="PS52029">
    <property type="entry name" value="LD_TPASE"/>
    <property type="match status" value="1"/>
</dbReference>
<evidence type="ECO:0000313" key="4">
    <source>
        <dbReference type="Proteomes" id="UP001244552"/>
    </source>
</evidence>
<sequence>MSEAATDRSAMQAVEIRVTGNRLRWPGGEAPCVLGRGGVREDKREGDGATPVGRFVLRRVLWRADRLPCPQTGLPVQPIAVDDGWCDAPDDPAYNRPVRRPYPASHETMWRDDHVYDIVVVMGHNDDPVVPGHGSAVFLHLARPDRAPTAGCVALAMEDMLRLLKECGPGSALSVSCQAADTMANRMPDTPAG</sequence>
<name>A0ABU0MSI3_9PROT</name>
<feature type="active site" description="Nucleophile" evidence="1">
    <location>
        <position position="152"/>
    </location>
</feature>
<dbReference type="PANTHER" id="PTHR38589">
    <property type="entry name" value="BLR0621 PROTEIN"/>
    <property type="match status" value="1"/>
</dbReference>
<keyword evidence="1" id="KW-0573">Peptidoglycan synthesis</keyword>
<gene>
    <name evidence="3" type="ORF">QO018_005321</name>
</gene>
<protein>
    <submittedName>
        <fullName evidence="3">L,D-peptidoglycan transpeptidase YkuD (ErfK/YbiS/YcfS/YnhG family)</fullName>
    </submittedName>
</protein>
<feature type="active site" description="Proton donor/acceptor" evidence="1">
    <location>
        <position position="140"/>
    </location>
</feature>
<dbReference type="RefSeq" id="WP_417281593.1">
    <property type="nucleotide sequence ID" value="NZ_JAGINO010000020.1"/>
</dbReference>
<dbReference type="Proteomes" id="UP001244552">
    <property type="component" value="Unassembled WGS sequence"/>
</dbReference>
<dbReference type="EMBL" id="JAUSVU010000026">
    <property type="protein sequence ID" value="MDQ0536425.1"/>
    <property type="molecule type" value="Genomic_DNA"/>
</dbReference>